<dbReference type="EMBL" id="KZ679683">
    <property type="protein sequence ID" value="PTB52756.1"/>
    <property type="molecule type" value="Genomic_DNA"/>
</dbReference>
<dbReference type="GeneID" id="36624001"/>
<name>A0A2T4A6U7_TRIHA</name>
<accession>A0A2T4A6U7</accession>
<keyword evidence="2" id="KW-1185">Reference proteome</keyword>
<reference evidence="1 2" key="1">
    <citation type="submission" date="2016-07" db="EMBL/GenBank/DDBJ databases">
        <title>Multiple horizontal gene transfer events from other fungi enriched the ability of initially mycotrophic Trichoderma (Ascomycota) to feed on dead plant biomass.</title>
        <authorList>
            <consortium name="DOE Joint Genome Institute"/>
            <person name="Aerts A."/>
            <person name="Atanasova L."/>
            <person name="Chenthamara K."/>
            <person name="Zhang J."/>
            <person name="Grujic M."/>
            <person name="Henrissat B."/>
            <person name="Kuo A."/>
            <person name="Salamov A."/>
            <person name="Lipzen A."/>
            <person name="Labutti K."/>
            <person name="Barry K."/>
            <person name="Miao Y."/>
            <person name="Rahimi M.J."/>
            <person name="Shen Q."/>
            <person name="Grigoriev I.V."/>
            <person name="Kubicek C.P."/>
            <person name="Druzhinina I.S."/>
        </authorList>
    </citation>
    <scope>NUCLEOTIDE SEQUENCE [LARGE SCALE GENOMIC DNA]</scope>
    <source>
        <strain evidence="1 2">CBS 226.95</strain>
    </source>
</reference>
<proteinExistence type="predicted"/>
<evidence type="ECO:0000313" key="1">
    <source>
        <dbReference type="EMBL" id="PTB52756.1"/>
    </source>
</evidence>
<dbReference type="AlphaFoldDB" id="A0A2T4A6U7"/>
<dbReference type="RefSeq" id="XP_024772433.1">
    <property type="nucleotide sequence ID" value="XM_024915432.1"/>
</dbReference>
<protein>
    <submittedName>
        <fullName evidence="1">Uncharacterized protein</fullName>
    </submittedName>
</protein>
<organism evidence="1 2">
    <name type="scientific">Trichoderma harzianum CBS 226.95</name>
    <dbReference type="NCBI Taxonomy" id="983964"/>
    <lineage>
        <taxon>Eukaryota</taxon>
        <taxon>Fungi</taxon>
        <taxon>Dikarya</taxon>
        <taxon>Ascomycota</taxon>
        <taxon>Pezizomycotina</taxon>
        <taxon>Sordariomycetes</taxon>
        <taxon>Hypocreomycetidae</taxon>
        <taxon>Hypocreales</taxon>
        <taxon>Hypocreaceae</taxon>
        <taxon>Trichoderma</taxon>
    </lineage>
</organism>
<dbReference type="Proteomes" id="UP000241690">
    <property type="component" value="Unassembled WGS sequence"/>
</dbReference>
<evidence type="ECO:0000313" key="2">
    <source>
        <dbReference type="Proteomes" id="UP000241690"/>
    </source>
</evidence>
<sequence>MMLPCVFISCYLPLWKKAWSWRNRHNDCKSASFSRCCRSVCGMFKEACARVFDPEHTTRTESQQPGSQLPPVRFLKAALISAAEAKGNRLREGKEEEKMTKNAAKTAAHQVENGTSTYTLCKPLLLAGARGIFPAEEAPSSG</sequence>
<gene>
    <name evidence="1" type="ORF">M431DRAFT_471281</name>
</gene>